<accession>A0ABX6TZE8</accession>
<evidence type="ECO:0000313" key="1">
    <source>
        <dbReference type="EMBL" id="QOR05146.1"/>
    </source>
</evidence>
<name>A0ABX6TZE8_9BACT</name>
<dbReference type="RefSeq" id="WP_197548254.1">
    <property type="nucleotide sequence ID" value="NZ_CANQNV010000028.1"/>
</dbReference>
<protein>
    <submittedName>
        <fullName evidence="1">Uncharacterized protein</fullName>
    </submittedName>
</protein>
<evidence type="ECO:0000313" key="2">
    <source>
        <dbReference type="Proteomes" id="UP000594874"/>
    </source>
</evidence>
<gene>
    <name evidence="1" type="ORF">A0071_04235</name>
</gene>
<proteinExistence type="predicted"/>
<reference evidence="1 2" key="1">
    <citation type="submission" date="2020-10" db="EMBL/GenBank/DDBJ databases">
        <title>Campylobacter and Helicobacter PacBio genomes.</title>
        <authorList>
            <person name="Lane C."/>
        </authorList>
    </citation>
    <scope>NUCLEOTIDE SEQUENCE [LARGE SCALE GENOMIC DNA]</scope>
    <source>
        <strain evidence="1 2">2010D-8469</strain>
    </source>
</reference>
<keyword evidence="2" id="KW-1185">Reference proteome</keyword>
<dbReference type="Proteomes" id="UP000594874">
    <property type="component" value="Chromosome"/>
</dbReference>
<sequence length="60" mass="7439">MQKCRAVLFNWGQTQKYFLNFCLFSLKNAFKDYFYLQKKPMKKQSQKLLKIKRKKRLKKS</sequence>
<dbReference type="EMBL" id="CP063091">
    <property type="protein sequence ID" value="QOR05146.1"/>
    <property type="molecule type" value="Genomic_DNA"/>
</dbReference>
<organism evidence="1 2">
    <name type="scientific">Campylobacter cuniculorum</name>
    <dbReference type="NCBI Taxonomy" id="374106"/>
    <lineage>
        <taxon>Bacteria</taxon>
        <taxon>Pseudomonadati</taxon>
        <taxon>Campylobacterota</taxon>
        <taxon>Epsilonproteobacteria</taxon>
        <taxon>Campylobacterales</taxon>
        <taxon>Campylobacteraceae</taxon>
        <taxon>Campylobacter</taxon>
    </lineage>
</organism>